<dbReference type="PANTHER" id="PTHR30521">
    <property type="entry name" value="DEFERROCHELATASE/PEROXIDASE"/>
    <property type="match status" value="1"/>
</dbReference>
<accession>A0AAE3U4Q4</accession>
<dbReference type="GO" id="GO:0046872">
    <property type="term" value="F:metal ion binding"/>
    <property type="evidence" value="ECO:0007669"/>
    <property type="project" value="UniProtKB-KW"/>
</dbReference>
<evidence type="ECO:0000259" key="8">
    <source>
        <dbReference type="Pfam" id="PF21105"/>
    </source>
</evidence>
<dbReference type="PANTHER" id="PTHR30521:SF4">
    <property type="entry name" value="DEFERROCHELATASE"/>
    <property type="match status" value="1"/>
</dbReference>
<dbReference type="EMBL" id="JASJOS010000002">
    <property type="protein sequence ID" value="MDJ1479954.1"/>
    <property type="molecule type" value="Genomic_DNA"/>
</dbReference>
<evidence type="ECO:0000256" key="2">
    <source>
        <dbReference type="ARBA" id="ARBA00022559"/>
    </source>
</evidence>
<evidence type="ECO:0000256" key="4">
    <source>
        <dbReference type="ARBA" id="ARBA00022723"/>
    </source>
</evidence>
<evidence type="ECO:0000256" key="7">
    <source>
        <dbReference type="ARBA" id="ARBA00025737"/>
    </source>
</evidence>
<evidence type="ECO:0000313" key="10">
    <source>
        <dbReference type="Proteomes" id="UP001241110"/>
    </source>
</evidence>
<name>A0AAE3U4Q4_9BACT</name>
<dbReference type="RefSeq" id="WP_313976524.1">
    <property type="nucleotide sequence ID" value="NZ_JASJOS010000002.1"/>
</dbReference>
<protein>
    <recommendedName>
        <fullName evidence="8">DyP dimeric alpha+beta barrel domain-containing protein</fullName>
    </recommendedName>
</protein>
<feature type="domain" description="DyP dimeric alpha+beta barrel" evidence="8">
    <location>
        <begin position="25"/>
        <end position="171"/>
    </location>
</feature>
<dbReference type="Proteomes" id="UP001241110">
    <property type="component" value="Unassembled WGS sequence"/>
</dbReference>
<dbReference type="InterPro" id="IPR049509">
    <property type="entry name" value="DyP_N"/>
</dbReference>
<dbReference type="InterPro" id="IPR006314">
    <property type="entry name" value="Dyp_peroxidase"/>
</dbReference>
<evidence type="ECO:0000256" key="1">
    <source>
        <dbReference type="ARBA" id="ARBA00001970"/>
    </source>
</evidence>
<evidence type="ECO:0000256" key="6">
    <source>
        <dbReference type="ARBA" id="ARBA00023004"/>
    </source>
</evidence>
<gene>
    <name evidence="9" type="ORF">QNI16_05610</name>
</gene>
<dbReference type="SUPFAM" id="SSF54909">
    <property type="entry name" value="Dimeric alpha+beta barrel"/>
    <property type="match status" value="1"/>
</dbReference>
<dbReference type="GO" id="GO:0005829">
    <property type="term" value="C:cytosol"/>
    <property type="evidence" value="ECO:0007669"/>
    <property type="project" value="TreeGrafter"/>
</dbReference>
<keyword evidence="2" id="KW-0575">Peroxidase</keyword>
<reference evidence="9" key="1">
    <citation type="submission" date="2023-05" db="EMBL/GenBank/DDBJ databases">
        <authorList>
            <person name="Zhang X."/>
        </authorList>
    </citation>
    <scope>NUCLEOTIDE SEQUENCE</scope>
    <source>
        <strain evidence="9">YF14B1</strain>
    </source>
</reference>
<keyword evidence="6" id="KW-0408">Iron</keyword>
<dbReference type="GO" id="GO:0004601">
    <property type="term" value="F:peroxidase activity"/>
    <property type="evidence" value="ECO:0007669"/>
    <property type="project" value="UniProtKB-KW"/>
</dbReference>
<dbReference type="PROSITE" id="PS51404">
    <property type="entry name" value="DYP_PEROXIDASE"/>
    <property type="match status" value="1"/>
</dbReference>
<comment type="cofactor">
    <cofactor evidence="1">
        <name>heme b</name>
        <dbReference type="ChEBI" id="CHEBI:60344"/>
    </cofactor>
</comment>
<comment type="similarity">
    <text evidence="7">Belongs to the DyP-type peroxidase family.</text>
</comment>
<evidence type="ECO:0000256" key="3">
    <source>
        <dbReference type="ARBA" id="ARBA00022617"/>
    </source>
</evidence>
<keyword evidence="3" id="KW-0349">Heme</keyword>
<sequence length="491" mass="55018">MAAIINNSEPIDQRDPAYDELLSQLQGNILKGHGREETMNIFVRFDKDHVEDAKKWLSEFAKETLTSMKAQLRETEVFKRNKISGGLFAGIYFTAEGYRYLGYNPEGKFADKPFVEGMQTQPLNDPPVREWDRGFRGGEWNEIHAMILLADQDQERMCAHAKEITEVIDVFGKIITIEYGHAIKNAAGDGIEHFGYVDGVSQPLFFTDEIDVFKKNNFGGHSHFNPWAPLDLVLVKDPFVTDEDAYGSYFVFRKLEENVRGFKKAEEDLAELLKQHTTSNFDPERAGAMIIGRFEDGTPVVLSEEDGMIGSGVANNFNYNKDLDGLKCPFHAHIRKTNPRGSGGFEPPEDEKKHIMARRGITYGIRQVNPAFEQSFAQMPTEGVGLLFMSFQKSIENQFQFIQINWANNAGFPKLPPGAPAIKPGIDAIIGQVDPTTPKPHLSHGHYAVDYGKTPVSGPFSFELFVTMKGGEYFFAPSIPFLKTLGSGVNL</sequence>
<organism evidence="9 10">
    <name type="scientific">Xanthocytophaga flava</name>
    <dbReference type="NCBI Taxonomy" id="3048013"/>
    <lineage>
        <taxon>Bacteria</taxon>
        <taxon>Pseudomonadati</taxon>
        <taxon>Bacteroidota</taxon>
        <taxon>Cytophagia</taxon>
        <taxon>Cytophagales</taxon>
        <taxon>Rhodocytophagaceae</taxon>
        <taxon>Xanthocytophaga</taxon>
    </lineage>
</organism>
<keyword evidence="5" id="KW-0560">Oxidoreductase</keyword>
<evidence type="ECO:0000256" key="5">
    <source>
        <dbReference type="ARBA" id="ARBA00023002"/>
    </source>
</evidence>
<evidence type="ECO:0000313" key="9">
    <source>
        <dbReference type="EMBL" id="MDJ1479954.1"/>
    </source>
</evidence>
<dbReference type="Pfam" id="PF21105">
    <property type="entry name" value="DyP_N"/>
    <property type="match status" value="1"/>
</dbReference>
<keyword evidence="4" id="KW-0479">Metal-binding</keyword>
<dbReference type="GO" id="GO:0020037">
    <property type="term" value="F:heme binding"/>
    <property type="evidence" value="ECO:0007669"/>
    <property type="project" value="InterPro"/>
</dbReference>
<proteinExistence type="inferred from homology"/>
<dbReference type="InterPro" id="IPR011008">
    <property type="entry name" value="Dimeric_a/b-barrel"/>
</dbReference>
<comment type="caution">
    <text evidence="9">The sequence shown here is derived from an EMBL/GenBank/DDBJ whole genome shotgun (WGS) entry which is preliminary data.</text>
</comment>
<dbReference type="AlphaFoldDB" id="A0AAE3U4Q4"/>